<evidence type="ECO:0000256" key="1">
    <source>
        <dbReference type="SAM" id="Phobius"/>
    </source>
</evidence>
<reference evidence="2 3" key="1">
    <citation type="submission" date="2014-04" db="EMBL/GenBank/DDBJ databases">
        <title>Evolutionary Origins and Diversification of the Mycorrhizal Mutualists.</title>
        <authorList>
            <consortium name="DOE Joint Genome Institute"/>
            <consortium name="Mycorrhizal Genomics Consortium"/>
            <person name="Kohler A."/>
            <person name="Kuo A."/>
            <person name="Nagy L.G."/>
            <person name="Floudas D."/>
            <person name="Copeland A."/>
            <person name="Barry K.W."/>
            <person name="Cichocki N."/>
            <person name="Veneault-Fourrey C."/>
            <person name="LaButti K."/>
            <person name="Lindquist E.A."/>
            <person name="Lipzen A."/>
            <person name="Lundell T."/>
            <person name="Morin E."/>
            <person name="Murat C."/>
            <person name="Riley R."/>
            <person name="Ohm R."/>
            <person name="Sun H."/>
            <person name="Tunlid A."/>
            <person name="Henrissat B."/>
            <person name="Grigoriev I.V."/>
            <person name="Hibbett D.S."/>
            <person name="Martin F."/>
        </authorList>
    </citation>
    <scope>NUCLEOTIDE SEQUENCE [LARGE SCALE GENOMIC DNA]</scope>
    <source>
        <strain evidence="2 3">Koide BX008</strain>
    </source>
</reference>
<dbReference type="EMBL" id="KN818861">
    <property type="protein sequence ID" value="KIL54247.1"/>
    <property type="molecule type" value="Genomic_DNA"/>
</dbReference>
<keyword evidence="3" id="KW-1185">Reference proteome</keyword>
<name>A0A0C2VZG5_AMAMK</name>
<dbReference type="OrthoDB" id="2687078at2759"/>
<dbReference type="AlphaFoldDB" id="A0A0C2VZG5"/>
<sequence>MQTIRSSRWEASLRSPDFGLSYEQACKLSEAMLKDIGGKPDRVAKSSPVFSRTPVLLIFLTAFTTAFTAFVAVLFV</sequence>
<organism evidence="2 3">
    <name type="scientific">Amanita muscaria (strain Koide BX008)</name>
    <dbReference type="NCBI Taxonomy" id="946122"/>
    <lineage>
        <taxon>Eukaryota</taxon>
        <taxon>Fungi</taxon>
        <taxon>Dikarya</taxon>
        <taxon>Basidiomycota</taxon>
        <taxon>Agaricomycotina</taxon>
        <taxon>Agaricomycetes</taxon>
        <taxon>Agaricomycetidae</taxon>
        <taxon>Agaricales</taxon>
        <taxon>Pluteineae</taxon>
        <taxon>Amanitaceae</taxon>
        <taxon>Amanita</taxon>
    </lineage>
</organism>
<dbReference type="InParanoid" id="A0A0C2VZG5"/>
<protein>
    <submittedName>
        <fullName evidence="2">Uncharacterized protein</fullName>
    </submittedName>
</protein>
<keyword evidence="1" id="KW-1133">Transmembrane helix</keyword>
<keyword evidence="1" id="KW-0472">Membrane</keyword>
<keyword evidence="1" id="KW-0812">Transmembrane</keyword>
<proteinExistence type="predicted"/>
<evidence type="ECO:0000313" key="3">
    <source>
        <dbReference type="Proteomes" id="UP000054549"/>
    </source>
</evidence>
<gene>
    <name evidence="2" type="ORF">M378DRAFT_19094</name>
</gene>
<feature type="transmembrane region" description="Helical" evidence="1">
    <location>
        <begin position="55"/>
        <end position="75"/>
    </location>
</feature>
<dbReference type="HOGENOM" id="CLU_2654003_0_0_1"/>
<evidence type="ECO:0000313" key="2">
    <source>
        <dbReference type="EMBL" id="KIL54247.1"/>
    </source>
</evidence>
<accession>A0A0C2VZG5</accession>
<dbReference type="Proteomes" id="UP000054549">
    <property type="component" value="Unassembled WGS sequence"/>
</dbReference>